<dbReference type="GO" id="GO:0008194">
    <property type="term" value="F:UDP-glycosyltransferase activity"/>
    <property type="evidence" value="ECO:0007669"/>
    <property type="project" value="InterPro"/>
</dbReference>
<evidence type="ECO:0000313" key="5">
    <source>
        <dbReference type="Proteomes" id="UP000431826"/>
    </source>
</evidence>
<gene>
    <name evidence="4" type="ORF">Stube_06000</name>
</gene>
<evidence type="ECO:0000256" key="2">
    <source>
        <dbReference type="SAM" id="MobiDB-lite"/>
    </source>
</evidence>
<dbReference type="InterPro" id="IPR010610">
    <property type="entry name" value="EryCIII-like_C"/>
</dbReference>
<dbReference type="Pfam" id="PF06722">
    <property type="entry name" value="EryCIII-like_C"/>
    <property type="match status" value="1"/>
</dbReference>
<dbReference type="InterPro" id="IPR050426">
    <property type="entry name" value="Glycosyltransferase_28"/>
</dbReference>
<dbReference type="GO" id="GO:0017000">
    <property type="term" value="P:antibiotic biosynthetic process"/>
    <property type="evidence" value="ECO:0007669"/>
    <property type="project" value="UniProtKB-ARBA"/>
</dbReference>
<feature type="region of interest" description="Disordered" evidence="2">
    <location>
        <begin position="192"/>
        <end position="226"/>
    </location>
</feature>
<proteinExistence type="predicted"/>
<dbReference type="GO" id="GO:0016758">
    <property type="term" value="F:hexosyltransferase activity"/>
    <property type="evidence" value="ECO:0007669"/>
    <property type="project" value="UniProtKB-ARBA"/>
</dbReference>
<organism evidence="4 5">
    <name type="scientific">Streptomyces tubercidicus</name>
    <dbReference type="NCBI Taxonomy" id="47759"/>
    <lineage>
        <taxon>Bacteria</taxon>
        <taxon>Bacillati</taxon>
        <taxon>Actinomycetota</taxon>
        <taxon>Actinomycetes</taxon>
        <taxon>Kitasatosporales</taxon>
        <taxon>Streptomycetaceae</taxon>
        <taxon>Streptomyces</taxon>
    </lineage>
</organism>
<keyword evidence="5" id="KW-1185">Reference proteome</keyword>
<dbReference type="PANTHER" id="PTHR48050">
    <property type="entry name" value="STEROL 3-BETA-GLUCOSYLTRANSFERASE"/>
    <property type="match status" value="1"/>
</dbReference>
<feature type="domain" description="Erythromycin biosynthesis protein CIII-like C-terminal" evidence="3">
    <location>
        <begin position="298"/>
        <end position="418"/>
    </location>
</feature>
<feature type="region of interest" description="Disordered" evidence="2">
    <location>
        <begin position="410"/>
        <end position="451"/>
    </location>
</feature>
<evidence type="ECO:0000256" key="1">
    <source>
        <dbReference type="ARBA" id="ARBA00022679"/>
    </source>
</evidence>
<dbReference type="SUPFAM" id="SSF53756">
    <property type="entry name" value="UDP-Glycosyltransferase/glycogen phosphorylase"/>
    <property type="match status" value="1"/>
</dbReference>
<dbReference type="Gene3D" id="3.40.50.2000">
    <property type="entry name" value="Glycogen Phosphorylase B"/>
    <property type="match status" value="2"/>
</dbReference>
<keyword evidence="1 4" id="KW-0808">Transferase</keyword>
<feature type="compositionally biased region" description="Basic residues" evidence="2">
    <location>
        <begin position="203"/>
        <end position="213"/>
    </location>
</feature>
<feature type="compositionally biased region" description="Pro residues" evidence="2">
    <location>
        <begin position="427"/>
        <end position="438"/>
    </location>
</feature>
<dbReference type="AlphaFoldDB" id="A0A640UJF6"/>
<comment type="caution">
    <text evidence="4">The sequence shown here is derived from an EMBL/GenBank/DDBJ whole genome shotgun (WGS) entry which is preliminary data.</text>
</comment>
<dbReference type="Proteomes" id="UP000431826">
    <property type="component" value="Unassembled WGS sequence"/>
</dbReference>
<name>A0A640UJF6_9ACTN</name>
<reference evidence="4 5" key="1">
    <citation type="submission" date="2019-12" db="EMBL/GenBank/DDBJ databases">
        <title>Whole genome shotgun sequence of Streptomyces tubercidicus NBRC 13090.</title>
        <authorList>
            <person name="Ichikawa N."/>
            <person name="Kimura A."/>
            <person name="Kitahashi Y."/>
            <person name="Komaki H."/>
            <person name="Tamura T."/>
        </authorList>
    </citation>
    <scope>NUCLEOTIDE SEQUENCE [LARGE SCALE GENOMIC DNA]</scope>
    <source>
        <strain evidence="4 5">NBRC 13090</strain>
    </source>
</reference>
<sequence>MRVLFVVPPLAGHVNPTLAVAAELAARGHQVAWTGPAAALTPLLPTGSLLYAAGDRDADGGHDLGGARWRDLRGIAALRFLWAEALIPLARAMLPGVHTAVEAFRPDVLVADQQALAGPLVARRHGLPWATSATTSAEIIRPFDDFPKVGEWVTQRIAALLAECGAPGGWDPRFSPHLVLVFSTPALIGDGGPDPAAASAPHAHTHANTHAHTHATDGGPGGAPGRYPPHYAFVGPAFGARPTGGDFPWGRLDPGRARVLVSLGTLNRAAGARFYPAVLRAADALADRAQLILAAPADLAGDIPPHMLHQEYVPQLQLLPHLDAVLCHGGHNTVCEALAYGLPLVVAPVRDDQPIVARQVAEAGAGVRVRFGRARTDELHQALAAVLDDPAHRSAARRIQASFAAAGGAAAAADRLEKLPPGARGPHPGPKGPHPGPSAPGTAPTDNEKGP</sequence>
<accession>A0A640UJF6</accession>
<dbReference type="InterPro" id="IPR002213">
    <property type="entry name" value="UDP_glucos_trans"/>
</dbReference>
<dbReference type="EMBL" id="BLIR01000001">
    <property type="protein sequence ID" value="GFE35927.1"/>
    <property type="molecule type" value="Genomic_DNA"/>
</dbReference>
<dbReference type="CDD" id="cd03784">
    <property type="entry name" value="GT1_Gtf-like"/>
    <property type="match status" value="1"/>
</dbReference>
<dbReference type="PANTHER" id="PTHR48050:SF13">
    <property type="entry name" value="STEROL 3-BETA-GLUCOSYLTRANSFERASE UGT80A2"/>
    <property type="match status" value="1"/>
</dbReference>
<evidence type="ECO:0000259" key="3">
    <source>
        <dbReference type="Pfam" id="PF06722"/>
    </source>
</evidence>
<feature type="compositionally biased region" description="Low complexity" evidence="2">
    <location>
        <begin position="193"/>
        <end position="202"/>
    </location>
</feature>
<protein>
    <submittedName>
        <fullName evidence="4">Glycosyl transferase</fullName>
    </submittedName>
</protein>
<evidence type="ECO:0000313" key="4">
    <source>
        <dbReference type="EMBL" id="GFE35927.1"/>
    </source>
</evidence>